<feature type="domain" description="HTH lysR-type" evidence="5">
    <location>
        <begin position="5"/>
        <end position="63"/>
    </location>
</feature>
<evidence type="ECO:0000256" key="1">
    <source>
        <dbReference type="ARBA" id="ARBA00009437"/>
    </source>
</evidence>
<evidence type="ECO:0000313" key="7">
    <source>
        <dbReference type="Proteomes" id="UP001595965"/>
    </source>
</evidence>
<dbReference type="PROSITE" id="PS50931">
    <property type="entry name" value="HTH_LYSR"/>
    <property type="match status" value="1"/>
</dbReference>
<accession>A0ABV8XXJ3</accession>
<keyword evidence="2" id="KW-0805">Transcription regulation</keyword>
<dbReference type="Pfam" id="PF00126">
    <property type="entry name" value="HTH_1"/>
    <property type="match status" value="1"/>
</dbReference>
<comment type="caution">
    <text evidence="6">The sequence shown here is derived from an EMBL/GenBank/DDBJ whole genome shotgun (WGS) entry which is preliminary data.</text>
</comment>
<dbReference type="SUPFAM" id="SSF53850">
    <property type="entry name" value="Periplasmic binding protein-like II"/>
    <property type="match status" value="1"/>
</dbReference>
<dbReference type="InterPro" id="IPR005119">
    <property type="entry name" value="LysR_subst-bd"/>
</dbReference>
<dbReference type="InterPro" id="IPR036390">
    <property type="entry name" value="WH_DNA-bd_sf"/>
</dbReference>
<keyword evidence="3" id="KW-0238">DNA-binding</keyword>
<evidence type="ECO:0000256" key="3">
    <source>
        <dbReference type="ARBA" id="ARBA00023125"/>
    </source>
</evidence>
<evidence type="ECO:0000256" key="4">
    <source>
        <dbReference type="ARBA" id="ARBA00023163"/>
    </source>
</evidence>
<keyword evidence="7" id="KW-1185">Reference proteome</keyword>
<evidence type="ECO:0000259" key="5">
    <source>
        <dbReference type="PROSITE" id="PS50931"/>
    </source>
</evidence>
<keyword evidence="4" id="KW-0804">Transcription</keyword>
<evidence type="ECO:0000313" key="6">
    <source>
        <dbReference type="EMBL" id="MFC4429363.1"/>
    </source>
</evidence>
<dbReference type="SUPFAM" id="SSF46785">
    <property type="entry name" value="Winged helix' DNA-binding domain"/>
    <property type="match status" value="1"/>
</dbReference>
<reference evidence="7" key="1">
    <citation type="journal article" date="2019" name="Int. J. Syst. Evol. Microbiol.">
        <title>The Global Catalogue of Microorganisms (GCM) 10K type strain sequencing project: providing services to taxonomists for standard genome sequencing and annotation.</title>
        <authorList>
            <consortium name="The Broad Institute Genomics Platform"/>
            <consortium name="The Broad Institute Genome Sequencing Center for Infectious Disease"/>
            <person name="Wu L."/>
            <person name="Ma J."/>
        </authorList>
    </citation>
    <scope>NUCLEOTIDE SEQUENCE [LARGE SCALE GENOMIC DNA]</scope>
    <source>
        <strain evidence="7">CGMCC 1.12125</strain>
    </source>
</reference>
<comment type="similarity">
    <text evidence="1">Belongs to the LysR transcriptional regulatory family.</text>
</comment>
<organism evidence="6 7">
    <name type="scientific">Citricoccus alkalitolerans</name>
    <dbReference type="NCBI Taxonomy" id="246603"/>
    <lineage>
        <taxon>Bacteria</taxon>
        <taxon>Bacillati</taxon>
        <taxon>Actinomycetota</taxon>
        <taxon>Actinomycetes</taxon>
        <taxon>Micrococcales</taxon>
        <taxon>Micrococcaceae</taxon>
        <taxon>Citricoccus</taxon>
    </lineage>
</organism>
<evidence type="ECO:0000256" key="2">
    <source>
        <dbReference type="ARBA" id="ARBA00023015"/>
    </source>
</evidence>
<dbReference type="InterPro" id="IPR036388">
    <property type="entry name" value="WH-like_DNA-bd_sf"/>
</dbReference>
<dbReference type="RefSeq" id="WP_344228524.1">
    <property type="nucleotide sequence ID" value="NZ_BAAALH010000002.1"/>
</dbReference>
<dbReference type="PANTHER" id="PTHR30346:SF0">
    <property type="entry name" value="HCA OPERON TRANSCRIPTIONAL ACTIVATOR HCAR"/>
    <property type="match status" value="1"/>
</dbReference>
<dbReference type="Gene3D" id="1.10.10.10">
    <property type="entry name" value="Winged helix-like DNA-binding domain superfamily/Winged helix DNA-binding domain"/>
    <property type="match status" value="1"/>
</dbReference>
<proteinExistence type="inferred from homology"/>
<dbReference type="Gene3D" id="3.40.190.10">
    <property type="entry name" value="Periplasmic binding protein-like II"/>
    <property type="match status" value="2"/>
</dbReference>
<dbReference type="InterPro" id="IPR000847">
    <property type="entry name" value="LysR_HTH_N"/>
</dbReference>
<dbReference type="PRINTS" id="PR00039">
    <property type="entry name" value="HTHLYSR"/>
</dbReference>
<name>A0ABV8XXJ3_9MICC</name>
<dbReference type="Proteomes" id="UP001595965">
    <property type="component" value="Unassembled WGS sequence"/>
</dbReference>
<protein>
    <submittedName>
        <fullName evidence="6">LysR family transcriptional regulator</fullName>
    </submittedName>
</protein>
<gene>
    <name evidence="6" type="ORF">ACFO0K_06695</name>
</gene>
<dbReference type="Pfam" id="PF03466">
    <property type="entry name" value="LysR_substrate"/>
    <property type="match status" value="1"/>
</dbReference>
<sequence length="345" mass="37710">MALPFTLRQLEIFDAVIRTGSLSAAARDLHTAQSSVSSAIDELEKQVGQRLLVRRKAQGAWPTAAGRQLHREAGIVLHTAQEAGRILQERDGQLRGPLTIGVYQTLAPYVLPLLLGDFAEEHPLVELSFVEVQHAELMAGLTSGAIDVGFTYLHEVPAEVDHQPILERPPYVLMPASHPLANRPSVTLADLTGEKIILLGDAPSKANTLRDLDTTEDDERIAWVTSSLPLTRALVGKGLGVAILVQPDASPWTVDGHPVVEVPLNVKDGNVFVHIAWLKPQARSRPPRRITEMVTFAEANFGPHIARIDEGRRLRKASDVARGSDSWHTELQLQRAASGPVKERP</sequence>
<dbReference type="PANTHER" id="PTHR30346">
    <property type="entry name" value="TRANSCRIPTIONAL DUAL REGULATOR HCAR-RELATED"/>
    <property type="match status" value="1"/>
</dbReference>
<dbReference type="EMBL" id="JBHSEN010000001">
    <property type="protein sequence ID" value="MFC4429363.1"/>
    <property type="molecule type" value="Genomic_DNA"/>
</dbReference>